<evidence type="ECO:0000313" key="3">
    <source>
        <dbReference type="Proteomes" id="UP000834503"/>
    </source>
</evidence>
<sequence>MPQAAPVLALLNRNNDHTKIHTFVMALTF</sequence>
<accession>A0A9N8GY04</accession>
<dbReference type="Proteomes" id="UP000837205">
    <property type="component" value="Unassembled WGS sequence"/>
</dbReference>
<evidence type="ECO:0000313" key="1">
    <source>
        <dbReference type="EMBL" id="CAB5598649.1"/>
    </source>
</evidence>
<dbReference type="Proteomes" id="UP000834503">
    <property type="component" value="Unassembled WGS sequence"/>
</dbReference>
<dbReference type="AlphaFoldDB" id="A0A9N8GY04"/>
<evidence type="ECO:0000313" key="4">
    <source>
        <dbReference type="Proteomes" id="UP000837205"/>
    </source>
</evidence>
<comment type="caution">
    <text evidence="1">The sequence shown here is derived from an EMBL/GenBank/DDBJ whole genome shotgun (WGS) entry which is preliminary data.</text>
</comment>
<dbReference type="EMBL" id="CAHPQX010000033">
    <property type="protein sequence ID" value="CAB5598649.1"/>
    <property type="molecule type" value="Genomic_DNA"/>
</dbReference>
<gene>
    <name evidence="1" type="ORF">GHA_05002</name>
    <name evidence="2" type="ORF">TML_00629</name>
</gene>
<reference evidence="1" key="1">
    <citation type="submission" date="2020-05" db="EMBL/GenBank/DDBJ databases">
        <authorList>
            <person name="Delgado-Blas J."/>
        </authorList>
    </citation>
    <scope>NUCLEOTIDE SEQUENCE</scope>
    <source>
        <strain evidence="1">BB1459</strain>
        <strain evidence="2">BB1480</strain>
    </source>
</reference>
<protein>
    <submittedName>
        <fullName evidence="1">Uncharacterized protein</fullName>
    </submittedName>
</protein>
<evidence type="ECO:0000313" key="2">
    <source>
        <dbReference type="EMBL" id="CAC9170728.1"/>
    </source>
</evidence>
<name>A0A9N8GY04_9ENTR</name>
<organism evidence="1 3">
    <name type="scientific">Citrobacter werkmanii</name>
    <dbReference type="NCBI Taxonomy" id="67827"/>
    <lineage>
        <taxon>Bacteria</taxon>
        <taxon>Pseudomonadati</taxon>
        <taxon>Pseudomonadota</taxon>
        <taxon>Gammaproteobacteria</taxon>
        <taxon>Enterobacterales</taxon>
        <taxon>Enterobacteriaceae</taxon>
        <taxon>Citrobacter</taxon>
        <taxon>Citrobacter freundii complex</taxon>
    </lineage>
</organism>
<keyword evidence="4" id="KW-1185">Reference proteome</keyword>
<dbReference type="EMBL" id="CAIIUA010000001">
    <property type="protein sequence ID" value="CAC9170728.1"/>
    <property type="molecule type" value="Genomic_DNA"/>
</dbReference>
<proteinExistence type="predicted"/>